<gene>
    <name evidence="1" type="ORF">G3I50_09760</name>
</gene>
<dbReference type="AlphaFoldDB" id="A0A7K3RTJ5"/>
<evidence type="ECO:0000313" key="1">
    <source>
        <dbReference type="EMBL" id="NEC18541.1"/>
    </source>
</evidence>
<dbReference type="EMBL" id="JAAGMP010000469">
    <property type="protein sequence ID" value="NEC18541.1"/>
    <property type="molecule type" value="Genomic_DNA"/>
</dbReference>
<dbReference type="Proteomes" id="UP000469670">
    <property type="component" value="Unassembled WGS sequence"/>
</dbReference>
<dbReference type="RefSeq" id="WP_164201399.1">
    <property type="nucleotide sequence ID" value="NZ_JAAGMP010000469.1"/>
</dbReference>
<organism evidence="1 2">
    <name type="scientific">Streptomyces parvus</name>
    <dbReference type="NCBI Taxonomy" id="66428"/>
    <lineage>
        <taxon>Bacteria</taxon>
        <taxon>Bacillati</taxon>
        <taxon>Actinomycetota</taxon>
        <taxon>Actinomycetes</taxon>
        <taxon>Kitasatosporales</taxon>
        <taxon>Streptomycetaceae</taxon>
        <taxon>Streptomyces</taxon>
    </lineage>
</organism>
<feature type="non-terminal residue" evidence="1">
    <location>
        <position position="1"/>
    </location>
</feature>
<sequence length="117" mass="11766">LWEASSLPPAGFAAAAGALAAAGRETDCGLLLRQGVARPAAEVADAALALDGAGRQGQARDLLGAFVRVHTPQEAAELARAAGTRLLPLLLAAAREVSGEAEWDLVHALRVAGVPGV</sequence>
<protein>
    <submittedName>
        <fullName evidence="1">Uncharacterized protein</fullName>
    </submittedName>
</protein>
<reference evidence="1 2" key="1">
    <citation type="submission" date="2020-01" db="EMBL/GenBank/DDBJ databases">
        <title>Insect and environment-associated Actinomycetes.</title>
        <authorList>
            <person name="Currrie C."/>
            <person name="Chevrette M."/>
            <person name="Carlson C."/>
            <person name="Stubbendieck R."/>
            <person name="Wendt-Pienkowski E."/>
        </authorList>
    </citation>
    <scope>NUCLEOTIDE SEQUENCE [LARGE SCALE GENOMIC DNA]</scope>
    <source>
        <strain evidence="1 2">SID7590</strain>
    </source>
</reference>
<evidence type="ECO:0000313" key="2">
    <source>
        <dbReference type="Proteomes" id="UP000469670"/>
    </source>
</evidence>
<name>A0A7K3RTJ5_9ACTN</name>
<accession>A0A7K3RTJ5</accession>
<comment type="caution">
    <text evidence="1">The sequence shown here is derived from an EMBL/GenBank/DDBJ whole genome shotgun (WGS) entry which is preliminary data.</text>
</comment>
<proteinExistence type="predicted"/>